<feature type="domain" description="EGF-like" evidence="14">
    <location>
        <begin position="1421"/>
        <end position="1457"/>
    </location>
</feature>
<feature type="domain" description="SRCR" evidence="15">
    <location>
        <begin position="787"/>
        <end position="888"/>
    </location>
</feature>
<keyword evidence="6 13" id="KW-1133">Transmembrane helix</keyword>
<dbReference type="Pfam" id="PF00008">
    <property type="entry name" value="EGF"/>
    <property type="match status" value="1"/>
</dbReference>
<keyword evidence="16" id="KW-0675">Receptor</keyword>
<dbReference type="PROSITE" id="PS00022">
    <property type="entry name" value="EGF_1"/>
    <property type="match status" value="2"/>
</dbReference>
<sequence>MFSNGVWGRVCNVWGSWHQKEAAVVCRQLGFQGVITAFSYPLDSAQFVVMSRVQCVGNETSLQQCQHDDFVNIIPLHSCQEVGVVCKRHNFYSDDGNVSIRLQGSSLPNAGRIEISYAGVWGAISSYNWDLHDATVVCRQLGYKAGAEAALRNRVYGPFVGPVWLKNLMCIGSEKHVMECAHDKIASKTERSPTTRFASLICKDGKMSGEMKIRLRGSHQPNMGRIEVYYAGRWGAIYPWFGTSSIKKKASTVVCRQLGYGGASLSGYNMFCSEAVLPWFTNLRCDGSETSLNQCDFDFYFNASVDCMNVLCTNEMTDSGYKLRLSASSAPHAGRVEIGILGIWGSIFREHFFRDKRFSFETQRVICQQLGYDDSILGSIWMRIAPKLRPRWFRDDEFHCLGNETDIRDCIPSPKPQLTRLGSSSAKDLGVVCKPNVPQINDFQVRLVGTSLPFAGAIEVSYYGVWGAIWGHSIDVRVGRVICHQLGYSDAQQVFRKSVFGYMKSPFLVKRISCNGNESTISQCTILTIDDRNYWYYFHPGYGAGVQCVESDQVEISKDFSVRLAGSPISNAGQVEVFYAGVWGTIDSYQWNIRNAHVVCRQLGYPGALSSGASSQFGVGERTVWFSKVRCLGNESSLQDCPKLFAKYFGGRRASTALCKLPYQPALPTPCTSSPCKNRGQCFSNNSWYVCICPVGLTGKRCEERILNENVSPRKGKTEFNIYFTAIAVSVIATLVVTVVCLIFKIRQLTSQQTTRLANPTKIYRKNTSQTEPVEERLEEQRTNTHVRLTGYNLTHAGRVEVLSNGVWGRVTDGWSNQWRKQEAAVVCRQLGFAGVITALNYLPSGSVPIVMSRVQCVGTEKSLQQCRYNDFVNNYLYSNQDVGVVCKPHNFHSVDYHNIQIRLQGSLLPNAGRIEILYAGVWGTIGRSNWDVNDASVVCRQLGYQAGAEAALKNRVYGPFIGPTWLTNLQCTGYETNVMDCAHDGIANKTERSSTVEFASVICKDGKTAEEKKIRLKGSHQPNMGRIEVYFAGRWGAIYPWFGTSITKKNALTVVCRQLGYTGALLSGYNMFCSETVTPWFTNLRCNGSEISLNQCGLDFYSHTSVDCMNVICTNQKAGSGYRVRLSGSSTPHAGRVEIGILGIWGSIYFYHRLYFSSETQRIICRQLGFNDSILGTVWVQKGSTIRPRWFHAYEFRCLGNERNIRDCISSPQPQLTRRDHYYVQDLGVVCKPNVSQIDDFQVRLTGSSVSSAGTIEVSYYGVWGGISYIDNRVGHVICRQLGYSDAHKVSMHEMFGQLKGPVLIEQIRCNGNESAISQCTIMAINERTHRSYFYPRYRAGVLCVESRVELSKVWGTINTYQWNIGNAHVVCRQLGYPGAISSGGSDQFGVGDRTVWFGNVRCFGNESSFQECPKSFAASSTPCKSSPCKNGGQCFSNNSSYVCACPDGLTGKQCEERILRGVDPCLSHPCTNKTSCFHNGTNYLCLPNDEVGKTTIHENLRGNTDSNSYIIAISVSVIVALVAAVVCLIFKIRQLMALLATRPSHATKVYHNNAFKAEPADEPPKEQRTSPTDIDLGLIYANVNDGDKNVRDYANVDEMSSRPLPSVPSERAKKDNSLAPTKRYANSNPYEAKAKAQAQASEVHYMGLQRENNNRAEGIATVNEPASYMPLSPRRPEQVVYSGLSHHGGESRKPKNRAQHGKKTKGRMYARPQK</sequence>
<keyword evidence="7 13" id="KW-0472">Membrane</keyword>
<evidence type="ECO:0000313" key="16">
    <source>
        <dbReference type="EMBL" id="KAK2573116.1"/>
    </source>
</evidence>
<dbReference type="PANTHER" id="PTHR19331:SF465">
    <property type="entry name" value="EGG PEPTIDE SPERACT RECEPTOR"/>
    <property type="match status" value="1"/>
</dbReference>
<feature type="disulfide bond" evidence="11">
    <location>
        <begin position="631"/>
        <end position="641"/>
    </location>
</feature>
<dbReference type="PROSITE" id="PS50287">
    <property type="entry name" value="SRCR_2"/>
    <property type="match status" value="12"/>
</dbReference>
<dbReference type="Pfam" id="PF12661">
    <property type="entry name" value="hEGF"/>
    <property type="match status" value="1"/>
</dbReference>
<evidence type="ECO:0000256" key="5">
    <source>
        <dbReference type="ARBA" id="ARBA00022737"/>
    </source>
</evidence>
<feature type="transmembrane region" description="Helical" evidence="13">
    <location>
        <begin position="1511"/>
        <end position="1532"/>
    </location>
</feature>
<dbReference type="Gene3D" id="2.10.25.10">
    <property type="entry name" value="Laminin"/>
    <property type="match status" value="2"/>
</dbReference>
<evidence type="ECO:0000259" key="14">
    <source>
        <dbReference type="PROSITE" id="PS50026"/>
    </source>
</evidence>
<dbReference type="InterPro" id="IPR000742">
    <property type="entry name" value="EGF"/>
</dbReference>
<keyword evidence="17" id="KW-1185">Reference proteome</keyword>
<feature type="domain" description="SRCR" evidence="15">
    <location>
        <begin position="100"/>
        <end position="203"/>
    </location>
</feature>
<feature type="domain" description="SRCR" evidence="15">
    <location>
        <begin position="1"/>
        <end position="87"/>
    </location>
</feature>
<evidence type="ECO:0000256" key="9">
    <source>
        <dbReference type="ARBA" id="ARBA00023180"/>
    </source>
</evidence>
<dbReference type="SUPFAM" id="SSF56487">
    <property type="entry name" value="SRCR-like"/>
    <property type="match status" value="12"/>
</dbReference>
<keyword evidence="5" id="KW-0677">Repeat</keyword>
<feature type="domain" description="SRCR" evidence="15">
    <location>
        <begin position="323"/>
        <end position="434"/>
    </location>
</feature>
<evidence type="ECO:0000256" key="7">
    <source>
        <dbReference type="ARBA" id="ARBA00023136"/>
    </source>
</evidence>
<evidence type="ECO:0000313" key="17">
    <source>
        <dbReference type="Proteomes" id="UP001249851"/>
    </source>
</evidence>
<evidence type="ECO:0000256" key="1">
    <source>
        <dbReference type="ARBA" id="ARBA00004167"/>
    </source>
</evidence>
<dbReference type="FunFam" id="3.10.250.10:FF:000001">
    <property type="entry name" value="Lysyl oxidase 4 isoform X1"/>
    <property type="match status" value="2"/>
</dbReference>
<comment type="caution">
    <text evidence="16">The sequence shown here is derived from an EMBL/GenBank/DDBJ whole genome shotgun (WGS) entry which is preliminary data.</text>
</comment>
<evidence type="ECO:0000256" key="4">
    <source>
        <dbReference type="ARBA" id="ARBA00022729"/>
    </source>
</evidence>
<accession>A0AAD9R4X2</accession>
<dbReference type="Proteomes" id="UP001249851">
    <property type="component" value="Unassembled WGS sequence"/>
</dbReference>
<keyword evidence="2 10" id="KW-0245">EGF-like domain</keyword>
<feature type="domain" description="SRCR" evidence="15">
    <location>
        <begin position="562"/>
        <end position="672"/>
    </location>
</feature>
<dbReference type="FunFam" id="2.10.25.10:FF:000185">
    <property type="entry name" value="basement membrane-specific heparan sulfate proteoglycan core protein-like"/>
    <property type="match status" value="1"/>
</dbReference>
<dbReference type="InterPro" id="IPR001881">
    <property type="entry name" value="EGF-like_Ca-bd_dom"/>
</dbReference>
<evidence type="ECO:0000256" key="8">
    <source>
        <dbReference type="ARBA" id="ARBA00023157"/>
    </source>
</evidence>
<keyword evidence="4" id="KW-0732">Signal</keyword>
<evidence type="ECO:0000259" key="15">
    <source>
        <dbReference type="PROSITE" id="PS50287"/>
    </source>
</evidence>
<proteinExistence type="predicted"/>
<feature type="transmembrane region" description="Helical" evidence="13">
    <location>
        <begin position="824"/>
        <end position="843"/>
    </location>
</feature>
<feature type="domain" description="SRCR" evidence="15">
    <location>
        <begin position="1125"/>
        <end position="1233"/>
    </location>
</feature>
<feature type="disulfide bond" evidence="11">
    <location>
        <begin position="55"/>
        <end position="65"/>
    </location>
</feature>
<feature type="domain" description="SRCR" evidence="15">
    <location>
        <begin position="902"/>
        <end position="1005"/>
    </location>
</feature>
<feature type="domain" description="SRCR" evidence="15">
    <location>
        <begin position="1323"/>
        <end position="1446"/>
    </location>
</feature>
<dbReference type="CDD" id="cd00054">
    <property type="entry name" value="EGF_CA"/>
    <property type="match status" value="2"/>
</dbReference>
<feature type="disulfide bond" evidence="11">
    <location>
        <begin position="1404"/>
        <end position="1414"/>
    </location>
</feature>
<dbReference type="FunFam" id="3.10.250.10:FF:000016">
    <property type="entry name" value="Scavenger receptor cysteine-rich protein type 12"/>
    <property type="match status" value="4"/>
</dbReference>
<dbReference type="GO" id="GO:0005509">
    <property type="term" value="F:calcium ion binding"/>
    <property type="evidence" value="ECO:0007669"/>
    <property type="project" value="InterPro"/>
</dbReference>
<keyword evidence="3 13" id="KW-0812">Transmembrane</keyword>
<reference evidence="16" key="2">
    <citation type="journal article" date="2023" name="Science">
        <title>Genomic signatures of disease resistance in endangered staghorn corals.</title>
        <authorList>
            <person name="Vollmer S.V."/>
            <person name="Selwyn J.D."/>
            <person name="Despard B.A."/>
            <person name="Roesel C.L."/>
        </authorList>
    </citation>
    <scope>NUCLEOTIDE SEQUENCE</scope>
    <source>
        <strain evidence="16">K2</strain>
    </source>
</reference>
<dbReference type="EMBL" id="JARQWQ010000003">
    <property type="protein sequence ID" value="KAK2573116.1"/>
    <property type="molecule type" value="Genomic_DNA"/>
</dbReference>
<dbReference type="InterPro" id="IPR013032">
    <property type="entry name" value="EGF-like_CS"/>
</dbReference>
<dbReference type="SMART" id="SM00179">
    <property type="entry name" value="EGF_CA"/>
    <property type="match status" value="2"/>
</dbReference>
<feature type="domain" description="SRCR" evidence="15">
    <location>
        <begin position="445"/>
        <end position="549"/>
    </location>
</feature>
<feature type="region of interest" description="Disordered" evidence="12">
    <location>
        <begin position="1666"/>
        <end position="1716"/>
    </location>
</feature>
<dbReference type="PRINTS" id="PR00258">
    <property type="entry name" value="SPERACTRCPTR"/>
</dbReference>
<evidence type="ECO:0000256" key="12">
    <source>
        <dbReference type="SAM" id="MobiDB-lite"/>
    </source>
</evidence>
<feature type="domain" description="EGF-like" evidence="14">
    <location>
        <begin position="667"/>
        <end position="703"/>
    </location>
</feature>
<dbReference type="PANTHER" id="PTHR19331">
    <property type="entry name" value="SCAVENGER RECEPTOR DOMAIN-CONTAINING"/>
    <property type="match status" value="1"/>
</dbReference>
<feature type="domain" description="SRCR" evidence="15">
    <location>
        <begin position="213"/>
        <end position="313"/>
    </location>
</feature>
<feature type="region of interest" description="Disordered" evidence="12">
    <location>
        <begin position="1599"/>
        <end position="1632"/>
    </location>
</feature>
<feature type="disulfide bond" evidence="11">
    <location>
        <begin position="857"/>
        <end position="867"/>
    </location>
</feature>
<dbReference type="Gene3D" id="3.10.250.10">
    <property type="entry name" value="SRCR-like domain"/>
    <property type="match status" value="12"/>
</dbReference>
<gene>
    <name evidence="16" type="ORF">P5673_002157</name>
</gene>
<keyword evidence="9" id="KW-0325">Glycoprotein</keyword>
<feature type="transmembrane region" description="Helical" evidence="13">
    <location>
        <begin position="722"/>
        <end position="744"/>
    </location>
</feature>
<dbReference type="FunFam" id="2.10.25.10:FF:000255">
    <property type="entry name" value="Sushi, nidogen and EGF-like domains 1"/>
    <property type="match status" value="1"/>
</dbReference>
<protein>
    <submittedName>
        <fullName evidence="16">Scavenger receptor cysteine-rich type 1 protein M160</fullName>
    </submittedName>
</protein>
<feature type="compositionally biased region" description="Basic residues" evidence="12">
    <location>
        <begin position="1696"/>
        <end position="1716"/>
    </location>
</feature>
<comment type="caution">
    <text evidence="11">Lacks conserved residue(s) required for the propagation of feature annotation.</text>
</comment>
<dbReference type="SMART" id="SM00181">
    <property type="entry name" value="EGF"/>
    <property type="match status" value="2"/>
</dbReference>
<feature type="disulfide bond" evidence="10">
    <location>
        <begin position="693"/>
        <end position="702"/>
    </location>
</feature>
<evidence type="ECO:0000256" key="6">
    <source>
        <dbReference type="ARBA" id="ARBA00022989"/>
    </source>
</evidence>
<feature type="domain" description="SRCR" evidence="15">
    <location>
        <begin position="1244"/>
        <end position="1321"/>
    </location>
</feature>
<keyword evidence="8 11" id="KW-1015">Disulfide bond</keyword>
<evidence type="ECO:0000256" key="10">
    <source>
        <dbReference type="PROSITE-ProRule" id="PRU00076"/>
    </source>
</evidence>
<evidence type="ECO:0000256" key="13">
    <source>
        <dbReference type="SAM" id="Phobius"/>
    </source>
</evidence>
<reference evidence="16" key="1">
    <citation type="journal article" date="2023" name="G3 (Bethesda)">
        <title>Whole genome assembly and annotation of the endangered Caribbean coral Acropora cervicornis.</title>
        <authorList>
            <person name="Selwyn J.D."/>
            <person name="Vollmer S.V."/>
        </authorList>
    </citation>
    <scope>NUCLEOTIDE SEQUENCE</scope>
    <source>
        <strain evidence="16">K2</strain>
    </source>
</reference>
<feature type="disulfide bond" evidence="11">
    <location>
        <begin position="1199"/>
        <end position="1209"/>
    </location>
</feature>
<dbReference type="SUPFAM" id="SSF57196">
    <property type="entry name" value="EGF/Laminin"/>
    <property type="match status" value="2"/>
</dbReference>
<dbReference type="InterPro" id="IPR036772">
    <property type="entry name" value="SRCR-like_dom_sf"/>
</dbReference>
<dbReference type="GO" id="GO:0016020">
    <property type="term" value="C:membrane"/>
    <property type="evidence" value="ECO:0007669"/>
    <property type="project" value="UniProtKB-SubCell"/>
</dbReference>
<dbReference type="GO" id="GO:0071944">
    <property type="term" value="C:cell periphery"/>
    <property type="evidence" value="ECO:0007669"/>
    <property type="project" value="UniProtKB-ARBA"/>
</dbReference>
<feature type="region of interest" description="Disordered" evidence="12">
    <location>
        <begin position="1557"/>
        <end position="1576"/>
    </location>
</feature>
<feature type="disulfide bond" evidence="11">
    <location>
        <begin position="514"/>
        <end position="524"/>
    </location>
</feature>
<name>A0AAD9R4X2_ACRCE</name>
<comment type="subcellular location">
    <subcellularLocation>
        <location evidence="1">Membrane</location>
        <topology evidence="1">Single-pass membrane protein</topology>
    </subcellularLocation>
</comment>
<dbReference type="PROSITE" id="PS50026">
    <property type="entry name" value="EGF_3"/>
    <property type="match status" value="2"/>
</dbReference>
<feature type="disulfide bond" evidence="11">
    <location>
        <begin position="1087"/>
        <end position="1097"/>
    </location>
</feature>
<feature type="disulfide bond" evidence="11">
    <location>
        <begin position="400"/>
        <end position="410"/>
    </location>
</feature>
<feature type="domain" description="SRCR" evidence="15">
    <location>
        <begin position="1015"/>
        <end position="1115"/>
    </location>
</feature>
<feature type="disulfide bond" evidence="11">
    <location>
        <begin position="170"/>
        <end position="180"/>
    </location>
</feature>
<feature type="compositionally biased region" description="Basic and acidic residues" evidence="12">
    <location>
        <begin position="1560"/>
        <end position="1570"/>
    </location>
</feature>
<dbReference type="InterPro" id="IPR001190">
    <property type="entry name" value="SRCR"/>
</dbReference>
<organism evidence="16 17">
    <name type="scientific">Acropora cervicornis</name>
    <name type="common">Staghorn coral</name>
    <dbReference type="NCBI Taxonomy" id="6130"/>
    <lineage>
        <taxon>Eukaryota</taxon>
        <taxon>Metazoa</taxon>
        <taxon>Cnidaria</taxon>
        <taxon>Anthozoa</taxon>
        <taxon>Hexacorallia</taxon>
        <taxon>Scleractinia</taxon>
        <taxon>Astrocoeniina</taxon>
        <taxon>Acroporidae</taxon>
        <taxon>Acropora</taxon>
    </lineage>
</organism>
<evidence type="ECO:0000256" key="2">
    <source>
        <dbReference type="ARBA" id="ARBA00022536"/>
    </source>
</evidence>
<evidence type="ECO:0000256" key="3">
    <source>
        <dbReference type="ARBA" id="ARBA00022692"/>
    </source>
</evidence>
<dbReference type="Pfam" id="PF00530">
    <property type="entry name" value="SRCR"/>
    <property type="match status" value="12"/>
</dbReference>
<evidence type="ECO:0000256" key="11">
    <source>
        <dbReference type="PROSITE-ProRule" id="PRU00196"/>
    </source>
</evidence>
<dbReference type="SMART" id="SM00202">
    <property type="entry name" value="SR"/>
    <property type="match status" value="12"/>
</dbReference>
<feature type="disulfide bond" evidence="11">
    <location>
        <begin position="1311"/>
        <end position="1321"/>
    </location>
</feature>
<feature type="disulfide bond" evidence="10">
    <location>
        <begin position="1447"/>
        <end position="1456"/>
    </location>
</feature>
<feature type="disulfide bond" evidence="11">
    <location>
        <begin position="285"/>
        <end position="295"/>
    </location>
</feature>
<feature type="disulfide bond" evidence="11">
    <location>
        <begin position="972"/>
        <end position="982"/>
    </location>
</feature>